<evidence type="ECO:0000259" key="1">
    <source>
        <dbReference type="Pfam" id="PF13392"/>
    </source>
</evidence>
<dbReference type="InterPro" id="IPR044925">
    <property type="entry name" value="His-Me_finger_sf"/>
</dbReference>
<dbReference type="InterPro" id="IPR003615">
    <property type="entry name" value="HNH_nuc"/>
</dbReference>
<gene>
    <name evidence="2" type="ORF">LCGC14_2485060</name>
</gene>
<sequence length="180" mass="21323">MKEDYKNYKNKDWLEDQYINKKKKLREMAKECDVSIPTIVYWMDEFCIKRRTNSEVNSGKNNPNWKGGRNKDPYGYIRVYKPDHPRATKNHAHISEHILVVEKTLGRFLKGEERVHHINHIKDDNRIENLFLCKNNSEHAKVDKTLINIGIELALVEFKRGNIVFNRKKGEYNLLGDRGL</sequence>
<organism evidence="2">
    <name type="scientific">marine sediment metagenome</name>
    <dbReference type="NCBI Taxonomy" id="412755"/>
    <lineage>
        <taxon>unclassified sequences</taxon>
        <taxon>metagenomes</taxon>
        <taxon>ecological metagenomes</taxon>
    </lineage>
</organism>
<dbReference type="SUPFAM" id="SSF54060">
    <property type="entry name" value="His-Me finger endonucleases"/>
    <property type="match status" value="1"/>
</dbReference>
<dbReference type="AlphaFoldDB" id="A0A0F9B6D3"/>
<evidence type="ECO:0000313" key="2">
    <source>
        <dbReference type="EMBL" id="KKL17484.1"/>
    </source>
</evidence>
<proteinExistence type="predicted"/>
<dbReference type="Gene3D" id="3.90.75.20">
    <property type="match status" value="1"/>
</dbReference>
<comment type="caution">
    <text evidence="2">The sequence shown here is derived from an EMBL/GenBank/DDBJ whole genome shotgun (WGS) entry which is preliminary data.</text>
</comment>
<name>A0A0F9B6D3_9ZZZZ</name>
<accession>A0A0F9B6D3</accession>
<reference evidence="2" key="1">
    <citation type="journal article" date="2015" name="Nature">
        <title>Complex archaea that bridge the gap between prokaryotes and eukaryotes.</title>
        <authorList>
            <person name="Spang A."/>
            <person name="Saw J.H."/>
            <person name="Jorgensen S.L."/>
            <person name="Zaremba-Niedzwiedzka K."/>
            <person name="Martijn J."/>
            <person name="Lind A.E."/>
            <person name="van Eijk R."/>
            <person name="Schleper C."/>
            <person name="Guy L."/>
            <person name="Ettema T.J."/>
        </authorList>
    </citation>
    <scope>NUCLEOTIDE SEQUENCE</scope>
</reference>
<protein>
    <recommendedName>
        <fullName evidence="1">HNH nuclease domain-containing protein</fullName>
    </recommendedName>
</protein>
<dbReference type="Pfam" id="PF13392">
    <property type="entry name" value="HNH_3"/>
    <property type="match status" value="1"/>
</dbReference>
<dbReference type="EMBL" id="LAZR01039240">
    <property type="protein sequence ID" value="KKL17484.1"/>
    <property type="molecule type" value="Genomic_DNA"/>
</dbReference>
<feature type="domain" description="HNH nuclease" evidence="1">
    <location>
        <begin position="97"/>
        <end position="137"/>
    </location>
</feature>